<keyword evidence="2" id="KW-1185">Reference proteome</keyword>
<evidence type="ECO:0000313" key="1">
    <source>
        <dbReference type="EMBL" id="RVU25609.1"/>
    </source>
</evidence>
<accession>A0A437PTP2</accession>
<protein>
    <submittedName>
        <fullName evidence="1">ArsR family transcriptional regulator</fullName>
    </submittedName>
</protein>
<gene>
    <name evidence="1" type="ORF">EOJ36_04105</name>
</gene>
<reference evidence="1 2" key="1">
    <citation type="submission" date="2019-01" db="EMBL/GenBank/DDBJ databases">
        <authorList>
            <person name="Chen W.-M."/>
        </authorList>
    </citation>
    <scope>NUCLEOTIDE SEQUENCE [LARGE SCALE GENOMIC DNA]</scope>
    <source>
        <strain evidence="1 2">FSY-15</strain>
    </source>
</reference>
<dbReference type="SUPFAM" id="SSF46785">
    <property type="entry name" value="Winged helix' DNA-binding domain"/>
    <property type="match status" value="1"/>
</dbReference>
<sequence>MIDQLFSGKIRARLLFKLFINPDSRVHLRGLERDFDVSSNTVRLELGKLRDMSLIKETEEADNTKVKQYSVNDSHPMFQSIRGIVMKYAGIETLVEDIIKKLGNVQEVYLTGDLASGVDSPLIDLLIIGKIDKNYLIQLIDKVEPILNKSIRYGVVKDIERFNGFGGSKVRIY</sequence>
<dbReference type="OrthoDB" id="9793352at2"/>
<comment type="caution">
    <text evidence="1">The sequence shown here is derived from an EMBL/GenBank/DDBJ whole genome shotgun (WGS) entry which is preliminary data.</text>
</comment>
<dbReference type="Proteomes" id="UP000282832">
    <property type="component" value="Unassembled WGS sequence"/>
</dbReference>
<dbReference type="AlphaFoldDB" id="A0A437PTP2"/>
<dbReference type="InterPro" id="IPR036390">
    <property type="entry name" value="WH_DNA-bd_sf"/>
</dbReference>
<evidence type="ECO:0000313" key="2">
    <source>
        <dbReference type="Proteomes" id="UP000282832"/>
    </source>
</evidence>
<dbReference type="EMBL" id="SACY01000002">
    <property type="protein sequence ID" value="RVU25609.1"/>
    <property type="molecule type" value="Genomic_DNA"/>
</dbReference>
<proteinExistence type="predicted"/>
<organism evidence="1 2">
    <name type="scientific">Sandaracinomonas limnophila</name>
    <dbReference type="NCBI Taxonomy" id="1862386"/>
    <lineage>
        <taxon>Bacteria</taxon>
        <taxon>Pseudomonadati</taxon>
        <taxon>Bacteroidota</taxon>
        <taxon>Cytophagia</taxon>
        <taxon>Cytophagales</taxon>
        <taxon>Flectobacillaceae</taxon>
        <taxon>Sandaracinomonas</taxon>
    </lineage>
</organism>
<dbReference type="RefSeq" id="WP_127802762.1">
    <property type="nucleotide sequence ID" value="NZ_SACY01000002.1"/>
</dbReference>
<name>A0A437PTP2_9BACT</name>